<reference evidence="2 4" key="1">
    <citation type="submission" date="2017-03" db="EMBL/GenBank/DDBJ databases">
        <title>Draft genome sequence of Moraxella equi CCUG 4950T type strain.</title>
        <authorList>
            <person name="Salva-Serra F."/>
            <person name="Engstrom-Jakobsson H."/>
            <person name="Thorell K."/>
            <person name="Jaen-Luchoro D."/>
            <person name="Gonzales-Siles L."/>
            <person name="Karlsson R."/>
            <person name="Yazdan S."/>
            <person name="Boulund F."/>
            <person name="Johnning A."/>
            <person name="Engstrand L."/>
            <person name="Kristiansson E."/>
            <person name="Moore E."/>
        </authorList>
    </citation>
    <scope>NUCLEOTIDE SEQUENCE [LARGE SCALE GENOMIC DNA]</scope>
    <source>
        <strain evidence="2 4">CCUG 4950</strain>
    </source>
</reference>
<dbReference type="Gene3D" id="3.40.630.30">
    <property type="match status" value="1"/>
</dbReference>
<dbReference type="RefSeq" id="WP_079324288.1">
    <property type="nucleotide sequence ID" value="NZ_MXAP01000023.1"/>
</dbReference>
<feature type="domain" description="N-acetyltransferase" evidence="1">
    <location>
        <begin position="5"/>
        <end position="91"/>
    </location>
</feature>
<evidence type="ECO:0000259" key="1">
    <source>
        <dbReference type="PROSITE" id="PS51729"/>
    </source>
</evidence>
<evidence type="ECO:0000313" key="4">
    <source>
        <dbReference type="Proteomes" id="UP000190777"/>
    </source>
</evidence>
<dbReference type="InterPro" id="IPR045057">
    <property type="entry name" value="Gcn5-rel_NAT"/>
</dbReference>
<evidence type="ECO:0000313" key="2">
    <source>
        <dbReference type="EMBL" id="OPH39771.1"/>
    </source>
</evidence>
<dbReference type="SUPFAM" id="SSF55729">
    <property type="entry name" value="Acyl-CoA N-acyltransferases (Nat)"/>
    <property type="match status" value="1"/>
</dbReference>
<dbReference type="AlphaFoldDB" id="A0A378QSW2"/>
<sequence length="91" mass="10064">MTDITHNSATQRFEVTIDGHTGFLSYEVIDDDTLNYNHTIVPKELGGRGLGTALVKHALDYASDNGKKVVPSCSFVASYIDRRDEYQSLLA</sequence>
<dbReference type="Proteomes" id="UP000190777">
    <property type="component" value="Unassembled WGS sequence"/>
</dbReference>
<organism evidence="3 5">
    <name type="scientific">Moraxella equi</name>
    <dbReference type="NCBI Taxonomy" id="60442"/>
    <lineage>
        <taxon>Bacteria</taxon>
        <taxon>Pseudomonadati</taxon>
        <taxon>Pseudomonadota</taxon>
        <taxon>Gammaproteobacteria</taxon>
        <taxon>Moraxellales</taxon>
        <taxon>Moraxellaceae</taxon>
        <taxon>Moraxella</taxon>
    </lineage>
</organism>
<name>A0A378QSW2_9GAMM</name>
<protein>
    <submittedName>
        <fullName evidence="2">GNAT family N-acetyltransferase</fullName>
    </submittedName>
</protein>
<dbReference type="Pfam" id="PF14542">
    <property type="entry name" value="Acetyltransf_CG"/>
    <property type="match status" value="1"/>
</dbReference>
<dbReference type="Proteomes" id="UP000254618">
    <property type="component" value="Unassembled WGS sequence"/>
</dbReference>
<dbReference type="PROSITE" id="PS51729">
    <property type="entry name" value="GNAT_YJDJ"/>
    <property type="match status" value="1"/>
</dbReference>
<dbReference type="EMBL" id="MXAP01000023">
    <property type="protein sequence ID" value="OPH39771.1"/>
    <property type="molecule type" value="Genomic_DNA"/>
</dbReference>
<dbReference type="InterPro" id="IPR016181">
    <property type="entry name" value="Acyl_CoA_acyltransferase"/>
</dbReference>
<dbReference type="PANTHER" id="PTHR31435:SF9">
    <property type="entry name" value="PROTEIN NATD1"/>
    <property type="match status" value="1"/>
</dbReference>
<dbReference type="CDD" id="cd04301">
    <property type="entry name" value="NAT_SF"/>
    <property type="match status" value="1"/>
</dbReference>
<evidence type="ECO:0000313" key="5">
    <source>
        <dbReference type="Proteomes" id="UP000254618"/>
    </source>
</evidence>
<proteinExistence type="predicted"/>
<evidence type="ECO:0000313" key="3">
    <source>
        <dbReference type="EMBL" id="STZ03989.1"/>
    </source>
</evidence>
<keyword evidence="4" id="KW-1185">Reference proteome</keyword>
<reference evidence="3 5" key="2">
    <citation type="submission" date="2018-06" db="EMBL/GenBank/DDBJ databases">
        <authorList>
            <consortium name="Pathogen Informatics"/>
            <person name="Doyle S."/>
        </authorList>
    </citation>
    <scope>NUCLEOTIDE SEQUENCE [LARGE SCALE GENOMIC DNA]</scope>
    <source>
        <strain evidence="3 5">NCTC11012</strain>
    </source>
</reference>
<accession>A0A378QSW2</accession>
<dbReference type="InterPro" id="IPR031165">
    <property type="entry name" value="GNAT_YJDJ"/>
</dbReference>
<dbReference type="PANTHER" id="PTHR31435">
    <property type="entry name" value="PROTEIN NATD1"/>
    <property type="match status" value="1"/>
</dbReference>
<gene>
    <name evidence="2" type="ORF">B5J93_02405</name>
    <name evidence="3" type="ORF">NCTC11012_02251</name>
</gene>
<dbReference type="EMBL" id="UGQF01000001">
    <property type="protein sequence ID" value="STZ03989.1"/>
    <property type="molecule type" value="Genomic_DNA"/>
</dbReference>